<dbReference type="InterPro" id="IPR053138">
    <property type="entry name" value="N-alpha-Ac-DABA_deacetylase"/>
</dbReference>
<dbReference type="GO" id="GO:0016788">
    <property type="term" value="F:hydrolase activity, acting on ester bonds"/>
    <property type="evidence" value="ECO:0007669"/>
    <property type="project" value="InterPro"/>
</dbReference>
<evidence type="ECO:0000313" key="6">
    <source>
        <dbReference type="EMBL" id="QBK31998.1"/>
    </source>
</evidence>
<evidence type="ECO:0000259" key="5">
    <source>
        <dbReference type="Pfam" id="PF24827"/>
    </source>
</evidence>
<reference evidence="6 7" key="1">
    <citation type="journal article" date="2017" name="Int. J. Syst. Evol. Microbiol.">
        <title>Roseitalea porphyridii gen. nov., sp. nov., isolated from a red alga, and reclassification of Hoeflea suaedae Chung et al. 2013 as Pseudohoeflea suaedae gen. nov., comb. nov.</title>
        <authorList>
            <person name="Hyeon J.W."/>
            <person name="Jeong S.E."/>
            <person name="Baek K."/>
            <person name="Jeon C.O."/>
        </authorList>
    </citation>
    <scope>NUCLEOTIDE SEQUENCE [LARGE SCALE GENOMIC DNA]</scope>
    <source>
        <strain evidence="6 7">MA7-20</strain>
    </source>
</reference>
<dbReference type="GeneID" id="90768853"/>
<dbReference type="KEGG" id="rpod:E0E05_16220"/>
<dbReference type="Pfam" id="PF24827">
    <property type="entry name" value="AstE_AspA_cat"/>
    <property type="match status" value="1"/>
</dbReference>
<dbReference type="Gene3D" id="3.40.630.10">
    <property type="entry name" value="Zn peptidases"/>
    <property type="match status" value="1"/>
</dbReference>
<comment type="cofactor">
    <cofactor evidence="1">
        <name>Zn(2+)</name>
        <dbReference type="ChEBI" id="CHEBI:29105"/>
    </cofactor>
</comment>
<dbReference type="PANTHER" id="PTHR37326:SF1">
    <property type="entry name" value="BLL3975 PROTEIN"/>
    <property type="match status" value="1"/>
</dbReference>
<sequence>MNGALEPGRAGSAVLDLGPAQAGRRIGAIRIAHSHDRSAYGAVVLPVAVIEGRPGPTVLLTGGVHGDEFEGPMILHDLVRKFDPSTLTGRLIVLPVANPLAVAAARRLSPADEGNLARCFPGDRQGTVTKRIAAAITDLLLPHADALVDFHSGGGSLDYFPCTLGRLPADQAARAVVLDLMEAFAAPICAIVTAPAATGTLVAQALERGLPAFATELGGGGGVTAQTLAIGRSGLKRVMAHLKMIGEVPQAGQPGRLVAVRPEHFIRSPGRGAFEPAVGLLGELAEGAAVGQLRDLDRLDREPETIRASASGTVICRRVPAHAEAGDVLVHLGADVTRQELMTL</sequence>
<protein>
    <recommendedName>
        <fullName evidence="5">Succinylglutamate desuccinylase/Aspartoacylase catalytic domain-containing protein</fullName>
    </recommendedName>
</protein>
<dbReference type="EMBL" id="CP036532">
    <property type="protein sequence ID" value="QBK31998.1"/>
    <property type="molecule type" value="Genomic_DNA"/>
</dbReference>
<dbReference type="SUPFAM" id="SSF53187">
    <property type="entry name" value="Zn-dependent exopeptidases"/>
    <property type="match status" value="1"/>
</dbReference>
<dbReference type="InterPro" id="IPR043795">
    <property type="entry name" value="N-alpha-Ac-DABA-like"/>
</dbReference>
<evidence type="ECO:0000256" key="1">
    <source>
        <dbReference type="ARBA" id="ARBA00001947"/>
    </source>
</evidence>
<evidence type="ECO:0000256" key="4">
    <source>
        <dbReference type="ARBA" id="ARBA00022833"/>
    </source>
</evidence>
<keyword evidence="4" id="KW-0862">Zinc</keyword>
<gene>
    <name evidence="6" type="ORF">E0E05_16220</name>
</gene>
<dbReference type="InterPro" id="IPR055438">
    <property type="entry name" value="AstE_AspA_cat"/>
</dbReference>
<feature type="domain" description="Succinylglutamate desuccinylase/Aspartoacylase catalytic" evidence="5">
    <location>
        <begin position="54"/>
        <end position="242"/>
    </location>
</feature>
<keyword evidence="7" id="KW-1185">Reference proteome</keyword>
<evidence type="ECO:0000256" key="3">
    <source>
        <dbReference type="ARBA" id="ARBA00022801"/>
    </source>
</evidence>
<dbReference type="Proteomes" id="UP000293719">
    <property type="component" value="Chromosome"/>
</dbReference>
<evidence type="ECO:0000256" key="2">
    <source>
        <dbReference type="ARBA" id="ARBA00022723"/>
    </source>
</evidence>
<dbReference type="PANTHER" id="PTHR37326">
    <property type="entry name" value="BLL3975 PROTEIN"/>
    <property type="match status" value="1"/>
</dbReference>
<evidence type="ECO:0000313" key="7">
    <source>
        <dbReference type="Proteomes" id="UP000293719"/>
    </source>
</evidence>
<accession>A0A4V1A4B1</accession>
<dbReference type="GO" id="GO:0046872">
    <property type="term" value="F:metal ion binding"/>
    <property type="evidence" value="ECO:0007669"/>
    <property type="project" value="UniProtKB-KW"/>
</dbReference>
<dbReference type="PIRSF" id="PIRSF039012">
    <property type="entry name" value="ASP"/>
    <property type="match status" value="1"/>
</dbReference>
<name>A0A4V1A4B1_9HYPH</name>
<keyword evidence="2" id="KW-0479">Metal-binding</keyword>
<proteinExistence type="predicted"/>
<keyword evidence="3" id="KW-0378">Hydrolase</keyword>
<dbReference type="OrthoDB" id="9782876at2"/>
<organism evidence="6 7">
    <name type="scientific">Roseitalea porphyridii</name>
    <dbReference type="NCBI Taxonomy" id="1852022"/>
    <lineage>
        <taxon>Bacteria</taxon>
        <taxon>Pseudomonadati</taxon>
        <taxon>Pseudomonadota</taxon>
        <taxon>Alphaproteobacteria</taxon>
        <taxon>Hyphomicrobiales</taxon>
        <taxon>Ahrensiaceae</taxon>
        <taxon>Roseitalea</taxon>
    </lineage>
</organism>
<dbReference type="RefSeq" id="WP_131617642.1">
    <property type="nucleotide sequence ID" value="NZ_CP036532.1"/>
</dbReference>
<dbReference type="AlphaFoldDB" id="A0A4V1A4B1"/>
<dbReference type="GO" id="GO:0016811">
    <property type="term" value="F:hydrolase activity, acting on carbon-nitrogen (but not peptide) bonds, in linear amides"/>
    <property type="evidence" value="ECO:0007669"/>
    <property type="project" value="InterPro"/>
</dbReference>
<dbReference type="CDD" id="cd06252">
    <property type="entry name" value="M14_ASTE_ASPA-like"/>
    <property type="match status" value="1"/>
</dbReference>